<dbReference type="EMBL" id="LFOD01000012">
    <property type="protein sequence ID" value="KMV17564.1"/>
    <property type="molecule type" value="Genomic_DNA"/>
</dbReference>
<dbReference type="Proteomes" id="UP000037594">
    <property type="component" value="Unassembled WGS sequence"/>
</dbReference>
<protein>
    <submittedName>
        <fullName evidence="1">Uncharacterized protein</fullName>
    </submittedName>
</protein>
<dbReference type="AlphaFoldDB" id="A0A0J8WX07"/>
<comment type="caution">
    <text evidence="1">The sequence shown here is derived from an EMBL/GenBank/DDBJ whole genome shotgun (WGS) entry which is preliminary data.</text>
</comment>
<evidence type="ECO:0000313" key="2">
    <source>
        <dbReference type="Proteomes" id="UP000037594"/>
    </source>
</evidence>
<evidence type="ECO:0000313" key="1">
    <source>
        <dbReference type="EMBL" id="KMV17564.1"/>
    </source>
</evidence>
<dbReference type="RefSeq" id="WP_048895911.1">
    <property type="nucleotide sequence ID" value="NZ_LFOD01000012.1"/>
</dbReference>
<reference evidence="1 2" key="1">
    <citation type="submission" date="2015-06" db="EMBL/GenBank/DDBJ databases">
        <title>Genome sequence of Mycobacterium conceptionense strain MLE.</title>
        <authorList>
            <person name="Greninger A.L."/>
            <person name="Cunningham G."/>
            <person name="Chiu C.Y."/>
            <person name="Miller S."/>
        </authorList>
    </citation>
    <scope>NUCLEOTIDE SEQUENCE [LARGE SCALE GENOMIC DNA]</scope>
    <source>
        <strain evidence="1 2">MLE</strain>
    </source>
</reference>
<accession>A0A0J8WX07</accession>
<dbReference type="PATRIC" id="fig|451644.5.peg.3061"/>
<sequence length="63" mass="6833">MPVNTQTLIDRRVAGGANREESQHLLSELLAAHTGDNLVNALVYQGFATEKQAEKYVALHGKG</sequence>
<proteinExistence type="predicted"/>
<name>A0A0J8WX07_9MYCO</name>
<organism evidence="1 2">
    <name type="scientific">Mycolicibacterium conceptionense</name>
    <dbReference type="NCBI Taxonomy" id="451644"/>
    <lineage>
        <taxon>Bacteria</taxon>
        <taxon>Bacillati</taxon>
        <taxon>Actinomycetota</taxon>
        <taxon>Actinomycetes</taxon>
        <taxon>Mycobacteriales</taxon>
        <taxon>Mycobacteriaceae</taxon>
        <taxon>Mycolicibacterium</taxon>
    </lineage>
</organism>
<gene>
    <name evidence="1" type="ORF">ACT17_14805</name>
</gene>